<evidence type="ECO:0000259" key="3">
    <source>
        <dbReference type="PROSITE" id="PS50937"/>
    </source>
</evidence>
<dbReference type="STRING" id="1218508.JG29_04310"/>
<dbReference type="PROSITE" id="PS00552">
    <property type="entry name" value="HTH_MERR_1"/>
    <property type="match status" value="1"/>
</dbReference>
<name>A0A0F4KY80_9LACO</name>
<evidence type="ECO:0000256" key="1">
    <source>
        <dbReference type="ARBA" id="ARBA00023125"/>
    </source>
</evidence>
<dbReference type="SUPFAM" id="SSF46955">
    <property type="entry name" value="Putative DNA-binding domain"/>
    <property type="match status" value="1"/>
</dbReference>
<keyword evidence="1" id="KW-0238">DNA-binding</keyword>
<dbReference type="CDD" id="cd01109">
    <property type="entry name" value="HTH_YyaN"/>
    <property type="match status" value="1"/>
</dbReference>
<dbReference type="PANTHER" id="PTHR30204:SF98">
    <property type="entry name" value="HTH-TYPE TRANSCRIPTIONAL REGULATOR ADHR"/>
    <property type="match status" value="1"/>
</dbReference>
<keyword evidence="2" id="KW-0175">Coiled coil</keyword>
<gene>
    <name evidence="4" type="ORF">JG29_04310</name>
</gene>
<dbReference type="InterPro" id="IPR000551">
    <property type="entry name" value="MerR-type_HTH_dom"/>
</dbReference>
<dbReference type="RefSeq" id="WP_045922313.1">
    <property type="nucleotide sequence ID" value="NZ_JAAEDZ010000002.1"/>
</dbReference>
<dbReference type="PROSITE" id="PS50937">
    <property type="entry name" value="HTH_MERR_2"/>
    <property type="match status" value="1"/>
</dbReference>
<dbReference type="GO" id="GO:0003700">
    <property type="term" value="F:DNA-binding transcription factor activity"/>
    <property type="evidence" value="ECO:0007669"/>
    <property type="project" value="InterPro"/>
</dbReference>
<dbReference type="GO" id="GO:0003677">
    <property type="term" value="F:DNA binding"/>
    <property type="evidence" value="ECO:0007669"/>
    <property type="project" value="UniProtKB-KW"/>
</dbReference>
<evidence type="ECO:0000256" key="2">
    <source>
        <dbReference type="SAM" id="Coils"/>
    </source>
</evidence>
<dbReference type="PATRIC" id="fig|1218508.4.peg.440"/>
<reference evidence="4 5" key="1">
    <citation type="submission" date="2014-12" db="EMBL/GenBank/DDBJ databases">
        <title>Comparative genomics of the lactic acid bacteria isolated from the honey bee gut.</title>
        <authorList>
            <person name="Ellegaard K.M."/>
            <person name="Tamarit D."/>
            <person name="Javelind E."/>
            <person name="Olofsson T."/>
            <person name="Andersson S.G."/>
            <person name="Vasquez A."/>
        </authorList>
    </citation>
    <scope>NUCLEOTIDE SEQUENCE [LARGE SCALE GENOMIC DNA]</scope>
    <source>
        <strain evidence="4 5">Hon2</strain>
    </source>
</reference>
<accession>A0A0F4KY80</accession>
<dbReference type="HOGENOM" id="CLU_060077_8_3_9"/>
<dbReference type="EMBL" id="JXBZ01000002">
    <property type="protein sequence ID" value="KJY51380.1"/>
    <property type="molecule type" value="Genomic_DNA"/>
</dbReference>
<proteinExistence type="predicted"/>
<evidence type="ECO:0000313" key="4">
    <source>
        <dbReference type="EMBL" id="KJY51380.1"/>
    </source>
</evidence>
<organism evidence="4 5">
    <name type="scientific">Bombilactobacillus mellis</name>
    <dbReference type="NCBI Taxonomy" id="1218508"/>
    <lineage>
        <taxon>Bacteria</taxon>
        <taxon>Bacillati</taxon>
        <taxon>Bacillota</taxon>
        <taxon>Bacilli</taxon>
        <taxon>Lactobacillales</taxon>
        <taxon>Lactobacillaceae</taxon>
        <taxon>Bombilactobacillus</taxon>
    </lineage>
</organism>
<keyword evidence="5" id="KW-1185">Reference proteome</keyword>
<dbReference type="InterPro" id="IPR047057">
    <property type="entry name" value="MerR_fam"/>
</dbReference>
<dbReference type="InterPro" id="IPR009061">
    <property type="entry name" value="DNA-bd_dom_put_sf"/>
</dbReference>
<dbReference type="Pfam" id="PF13411">
    <property type="entry name" value="MerR_1"/>
    <property type="match status" value="1"/>
</dbReference>
<protein>
    <submittedName>
        <fullName evidence="4">Transcriptional regulator, MerR family</fullName>
    </submittedName>
</protein>
<evidence type="ECO:0000313" key="5">
    <source>
        <dbReference type="Proteomes" id="UP000033695"/>
    </source>
</evidence>
<dbReference type="SMART" id="SM00422">
    <property type="entry name" value="HTH_MERR"/>
    <property type="match status" value="1"/>
</dbReference>
<dbReference type="PANTHER" id="PTHR30204">
    <property type="entry name" value="REDOX-CYCLING DRUG-SENSING TRANSCRIPTIONAL ACTIVATOR SOXR"/>
    <property type="match status" value="1"/>
</dbReference>
<dbReference type="OrthoDB" id="9811174at2"/>
<dbReference type="Gene3D" id="1.10.1660.10">
    <property type="match status" value="1"/>
</dbReference>
<feature type="coiled-coil region" evidence="2">
    <location>
        <begin position="80"/>
        <end position="114"/>
    </location>
</feature>
<sequence>MKISEVAKKVNLSPVTLRYYEKMGLIPPVQRQQGVREYRIEDLNWINFIKCLRQVQIPIKDLKQYTELFYQGKKTKPARRQILVKELLRLENQEQKLQATIQRLKNKIRLYDKDEID</sequence>
<dbReference type="AlphaFoldDB" id="A0A0F4KY80"/>
<dbReference type="Proteomes" id="UP000033695">
    <property type="component" value="Unassembled WGS sequence"/>
</dbReference>
<comment type="caution">
    <text evidence="4">The sequence shown here is derived from an EMBL/GenBank/DDBJ whole genome shotgun (WGS) entry which is preliminary data.</text>
</comment>
<feature type="domain" description="HTH merR-type" evidence="3">
    <location>
        <begin position="1"/>
        <end position="68"/>
    </location>
</feature>